<proteinExistence type="predicted"/>
<dbReference type="Proteomes" id="UP000183002">
    <property type="component" value="Unassembled WGS sequence"/>
</dbReference>
<reference evidence="2 3" key="1">
    <citation type="submission" date="2016-10" db="EMBL/GenBank/DDBJ databases">
        <authorList>
            <person name="de Groot N.N."/>
        </authorList>
    </citation>
    <scope>NUCLEOTIDE SEQUENCE [LARGE SCALE GENOMIC DNA]</scope>
    <source>
        <strain evidence="2 3">CGMCC 1.10836</strain>
    </source>
</reference>
<dbReference type="RefSeq" id="WP_082224793.1">
    <property type="nucleotide sequence ID" value="NZ_FOCO01000007.1"/>
</dbReference>
<feature type="transmembrane region" description="Helical" evidence="1">
    <location>
        <begin position="31"/>
        <end position="57"/>
    </location>
</feature>
<evidence type="ECO:0000256" key="1">
    <source>
        <dbReference type="SAM" id="Phobius"/>
    </source>
</evidence>
<evidence type="ECO:0000313" key="3">
    <source>
        <dbReference type="Proteomes" id="UP000183002"/>
    </source>
</evidence>
<accession>A0A1H8DMF9</accession>
<dbReference type="STRING" id="1077947.SAMN05216227_100763"/>
<protein>
    <recommendedName>
        <fullName evidence="4">DUF2852 domain-containing protein</fullName>
    </recommendedName>
</protein>
<keyword evidence="1" id="KW-0812">Transmembrane</keyword>
<keyword evidence="1" id="KW-1133">Transmembrane helix</keyword>
<dbReference type="AlphaFoldDB" id="A0A1H8DMF9"/>
<dbReference type="EMBL" id="FOCO01000007">
    <property type="protein sequence ID" value="SEN08459.1"/>
    <property type="molecule type" value="Genomic_DNA"/>
</dbReference>
<dbReference type="InterPro" id="IPR021273">
    <property type="entry name" value="DUF2852"/>
</dbReference>
<evidence type="ECO:0008006" key="4">
    <source>
        <dbReference type="Google" id="ProtNLM"/>
    </source>
</evidence>
<evidence type="ECO:0000313" key="2">
    <source>
        <dbReference type="EMBL" id="SEN08459.1"/>
    </source>
</evidence>
<dbReference type="Pfam" id="PF11014">
    <property type="entry name" value="DUF2852"/>
    <property type="match status" value="1"/>
</dbReference>
<keyword evidence="1" id="KW-0472">Membrane</keyword>
<organism evidence="2 3">
    <name type="scientific">Pseudorhodobacter antarcticus</name>
    <dbReference type="NCBI Taxonomy" id="1077947"/>
    <lineage>
        <taxon>Bacteria</taxon>
        <taxon>Pseudomonadati</taxon>
        <taxon>Pseudomonadota</taxon>
        <taxon>Alphaproteobacteria</taxon>
        <taxon>Rhodobacterales</taxon>
        <taxon>Paracoccaceae</taxon>
        <taxon>Pseudorhodobacter</taxon>
    </lineage>
</organism>
<keyword evidence="3" id="KW-1185">Reference proteome</keyword>
<dbReference type="OrthoDB" id="9806878at2"/>
<gene>
    <name evidence="2" type="ORF">SAMN05216227_100763</name>
</gene>
<sequence>MYTSPSDSYPTTGIMTWPRRVEGWLDARGRLAWIAVMVVGFVIAGPLGLGILAYMLWTKKFSGCGAARRDRAGYTSFRFGMQPSTGNSAFDAYRTDTIKRLEEEQAAFEAFLKRLRDAKDKQEFDSFMDDRAKANRSTEADLGAAKEIAAY</sequence>
<name>A0A1H8DMF9_9RHOB</name>